<accession>A0AA88DTH7</accession>
<protein>
    <recommendedName>
        <fullName evidence="6">Late embryogenesis abundant protein LEA-2 subgroup domain-containing protein</fullName>
    </recommendedName>
</protein>
<dbReference type="GO" id="GO:0098542">
    <property type="term" value="P:defense response to other organism"/>
    <property type="evidence" value="ECO:0007669"/>
    <property type="project" value="InterPro"/>
</dbReference>
<dbReference type="Pfam" id="PF03168">
    <property type="entry name" value="LEA_2"/>
    <property type="match status" value="1"/>
</dbReference>
<evidence type="ECO:0000313" key="8">
    <source>
        <dbReference type="Proteomes" id="UP001187192"/>
    </source>
</evidence>
<name>A0AA88DTH7_FICCA</name>
<comment type="caution">
    <text evidence="7">The sequence shown here is derived from an EMBL/GenBank/DDBJ whole genome shotgun (WGS) entry which is preliminary data.</text>
</comment>
<dbReference type="AlphaFoldDB" id="A0AA88DTH7"/>
<organism evidence="7 8">
    <name type="scientific">Ficus carica</name>
    <name type="common">Common fig</name>
    <dbReference type="NCBI Taxonomy" id="3494"/>
    <lineage>
        <taxon>Eukaryota</taxon>
        <taxon>Viridiplantae</taxon>
        <taxon>Streptophyta</taxon>
        <taxon>Embryophyta</taxon>
        <taxon>Tracheophyta</taxon>
        <taxon>Spermatophyta</taxon>
        <taxon>Magnoliopsida</taxon>
        <taxon>eudicotyledons</taxon>
        <taxon>Gunneridae</taxon>
        <taxon>Pentapetalae</taxon>
        <taxon>rosids</taxon>
        <taxon>fabids</taxon>
        <taxon>Rosales</taxon>
        <taxon>Moraceae</taxon>
        <taxon>Ficeae</taxon>
        <taxon>Ficus</taxon>
    </lineage>
</organism>
<evidence type="ECO:0000256" key="2">
    <source>
        <dbReference type="ARBA" id="ARBA00022692"/>
    </source>
</evidence>
<reference evidence="7" key="1">
    <citation type="submission" date="2023-07" db="EMBL/GenBank/DDBJ databases">
        <title>draft genome sequence of fig (Ficus carica).</title>
        <authorList>
            <person name="Takahashi T."/>
            <person name="Nishimura K."/>
        </authorList>
    </citation>
    <scope>NUCLEOTIDE SEQUENCE</scope>
</reference>
<sequence>MSVKDCGNHHTERRKHVRYVVIGLGVVGVLAVVILLIWAILHPTKPRFVLQDVTVYNFTFTPSAGPPPYALTATMQVTLSSRNPNDRVGIYYNHLDVFTTYRGQQITAALLLPASYQGHGDVTIWSPVLFGNDVPISPYLQQVLSQDLNVGAMLVDVKIVGRVKWKVGSWVSGKYYLDVNCPAYVRFAGPTGMVPVGPAVKLQVLQRCQVETGLG</sequence>
<dbReference type="GO" id="GO:0005886">
    <property type="term" value="C:plasma membrane"/>
    <property type="evidence" value="ECO:0007669"/>
    <property type="project" value="TreeGrafter"/>
</dbReference>
<keyword evidence="2 5" id="KW-0812">Transmembrane</keyword>
<dbReference type="InterPro" id="IPR044839">
    <property type="entry name" value="NDR1-like"/>
</dbReference>
<evidence type="ECO:0000256" key="5">
    <source>
        <dbReference type="SAM" id="Phobius"/>
    </source>
</evidence>
<dbReference type="EMBL" id="BTGU01000107">
    <property type="protein sequence ID" value="GMN61168.1"/>
    <property type="molecule type" value="Genomic_DNA"/>
</dbReference>
<gene>
    <name evidence="7" type="ORF">TIFTF001_030261</name>
</gene>
<keyword evidence="4 5" id="KW-0472">Membrane</keyword>
<dbReference type="PANTHER" id="PTHR31415:SF166">
    <property type="entry name" value="LATE EMBRYOGENESIS ABUNDANT (LEA) HYDROXYPROLINE-RICH GLYCOPROTEIN FAMILY"/>
    <property type="match status" value="1"/>
</dbReference>
<dbReference type="InterPro" id="IPR004864">
    <property type="entry name" value="LEA_2"/>
</dbReference>
<evidence type="ECO:0000313" key="7">
    <source>
        <dbReference type="EMBL" id="GMN61168.1"/>
    </source>
</evidence>
<dbReference type="Proteomes" id="UP001187192">
    <property type="component" value="Unassembled WGS sequence"/>
</dbReference>
<keyword evidence="3 5" id="KW-1133">Transmembrane helix</keyword>
<evidence type="ECO:0000256" key="4">
    <source>
        <dbReference type="ARBA" id="ARBA00023136"/>
    </source>
</evidence>
<proteinExistence type="predicted"/>
<comment type="subcellular location">
    <subcellularLocation>
        <location evidence="1">Membrane</location>
        <topology evidence="1">Single-pass membrane protein</topology>
    </subcellularLocation>
</comment>
<evidence type="ECO:0000256" key="3">
    <source>
        <dbReference type="ARBA" id="ARBA00022989"/>
    </source>
</evidence>
<evidence type="ECO:0000256" key="1">
    <source>
        <dbReference type="ARBA" id="ARBA00004167"/>
    </source>
</evidence>
<dbReference type="Gramene" id="FCD_00028008-RA">
    <property type="protein sequence ID" value="FCD_00028008-RA:cds"/>
    <property type="gene ID" value="FCD_00028008"/>
</dbReference>
<feature type="transmembrane region" description="Helical" evidence="5">
    <location>
        <begin position="20"/>
        <end position="41"/>
    </location>
</feature>
<feature type="domain" description="Late embryogenesis abundant protein LEA-2 subgroup" evidence="6">
    <location>
        <begin position="78"/>
        <end position="180"/>
    </location>
</feature>
<evidence type="ECO:0000259" key="6">
    <source>
        <dbReference type="Pfam" id="PF03168"/>
    </source>
</evidence>
<dbReference type="GO" id="GO:0009506">
    <property type="term" value="C:plasmodesma"/>
    <property type="evidence" value="ECO:0007669"/>
    <property type="project" value="TreeGrafter"/>
</dbReference>
<dbReference type="PANTHER" id="PTHR31415">
    <property type="entry name" value="OS05G0367900 PROTEIN"/>
    <property type="match status" value="1"/>
</dbReference>
<keyword evidence="8" id="KW-1185">Reference proteome</keyword>